<reference evidence="1 2" key="2">
    <citation type="journal article" date="2021" name="Genomics">
        <title>High-quality reference genome for Clonorchis sinensis.</title>
        <authorList>
            <person name="Young N.D."/>
            <person name="Stroehlein A.J."/>
            <person name="Kinkar L."/>
            <person name="Wang T."/>
            <person name="Sohn W.M."/>
            <person name="Chang B.C.H."/>
            <person name="Kaur P."/>
            <person name="Weisz D."/>
            <person name="Dudchenko O."/>
            <person name="Aiden E.L."/>
            <person name="Korhonen P.K."/>
            <person name="Gasser R.B."/>
        </authorList>
    </citation>
    <scope>NUCLEOTIDE SEQUENCE [LARGE SCALE GENOMIC DNA]</scope>
    <source>
        <strain evidence="1">Cs-k2</strain>
    </source>
</reference>
<proteinExistence type="predicted"/>
<keyword evidence="2" id="KW-1185">Reference proteome</keyword>
<protein>
    <submittedName>
        <fullName evidence="1">Uncharacterized protein</fullName>
    </submittedName>
</protein>
<reference evidence="1 2" key="1">
    <citation type="journal article" date="2018" name="Biotechnol. Adv.">
        <title>Improved genomic resources and new bioinformatic workflow for the carcinogenic parasite Clonorchis sinensis: Biotechnological implications.</title>
        <authorList>
            <person name="Wang D."/>
            <person name="Korhonen P.K."/>
            <person name="Gasser R.B."/>
            <person name="Young N.D."/>
        </authorList>
    </citation>
    <scope>NUCLEOTIDE SEQUENCE [LARGE SCALE GENOMIC DNA]</scope>
    <source>
        <strain evidence="1">Cs-k2</strain>
    </source>
</reference>
<organism evidence="1 2">
    <name type="scientific">Clonorchis sinensis</name>
    <name type="common">Chinese liver fluke</name>
    <dbReference type="NCBI Taxonomy" id="79923"/>
    <lineage>
        <taxon>Eukaryota</taxon>
        <taxon>Metazoa</taxon>
        <taxon>Spiralia</taxon>
        <taxon>Lophotrochozoa</taxon>
        <taxon>Platyhelminthes</taxon>
        <taxon>Trematoda</taxon>
        <taxon>Digenea</taxon>
        <taxon>Opisthorchiida</taxon>
        <taxon>Opisthorchiata</taxon>
        <taxon>Opisthorchiidae</taxon>
        <taxon>Clonorchis</taxon>
    </lineage>
</organism>
<evidence type="ECO:0000313" key="2">
    <source>
        <dbReference type="Proteomes" id="UP000286415"/>
    </source>
</evidence>
<dbReference type="Proteomes" id="UP000286415">
    <property type="component" value="Unassembled WGS sequence"/>
</dbReference>
<accession>A0A8T1MQF2</accession>
<name>A0A8T1MQF2_CLOSI</name>
<dbReference type="EMBL" id="NIRI02000042">
    <property type="protein sequence ID" value="KAG5451075.1"/>
    <property type="molecule type" value="Genomic_DNA"/>
</dbReference>
<dbReference type="AlphaFoldDB" id="A0A8T1MQF2"/>
<gene>
    <name evidence="1" type="ORF">CSKR_201336</name>
</gene>
<comment type="caution">
    <text evidence="1">The sequence shown here is derived from an EMBL/GenBank/DDBJ whole genome shotgun (WGS) entry which is preliminary data.</text>
</comment>
<evidence type="ECO:0000313" key="1">
    <source>
        <dbReference type="EMBL" id="KAG5451075.1"/>
    </source>
</evidence>
<sequence>MKEPAILRAQNYTESAETHTGITNDDCLVWGWRDDRIDPTFNRKLFKSRFFRSLSQIIAVERHSNLSNSCVYLTIKPHLLHPSCNLLNSSSSTTLDVTVHLE</sequence>